<dbReference type="Proteomes" id="UP000663090">
    <property type="component" value="Chromosome"/>
</dbReference>
<keyword evidence="5" id="KW-1185">Reference proteome</keyword>
<feature type="domain" description="Nbr1 FW" evidence="3">
    <location>
        <begin position="489"/>
        <end position="584"/>
    </location>
</feature>
<dbReference type="Gene3D" id="2.60.40.10">
    <property type="entry name" value="Immunoglobulins"/>
    <property type="match status" value="1"/>
</dbReference>
<keyword evidence="2" id="KW-0732">Signal</keyword>
<name>A0ABX7N5D8_9BACT</name>
<evidence type="ECO:0000259" key="3">
    <source>
        <dbReference type="Pfam" id="PF16158"/>
    </source>
</evidence>
<protein>
    <recommendedName>
        <fullName evidence="3">Nbr1 FW domain-containing protein</fullName>
    </recommendedName>
</protein>
<accession>A0ABX7N5D8</accession>
<reference evidence="4 5" key="1">
    <citation type="submission" date="2021-02" db="EMBL/GenBank/DDBJ databases">
        <title>De Novo genome assembly of isolated myxobacteria.</title>
        <authorList>
            <person name="Stevens D.C."/>
        </authorList>
    </citation>
    <scope>NUCLEOTIDE SEQUENCE [LARGE SCALE GENOMIC DNA]</scope>
    <source>
        <strain evidence="4 5">SCHIC003</strain>
    </source>
</reference>
<feature type="region of interest" description="Disordered" evidence="1">
    <location>
        <begin position="28"/>
        <end position="48"/>
    </location>
</feature>
<evidence type="ECO:0000313" key="5">
    <source>
        <dbReference type="Proteomes" id="UP000663090"/>
    </source>
</evidence>
<evidence type="ECO:0000256" key="2">
    <source>
        <dbReference type="SAM" id="SignalP"/>
    </source>
</evidence>
<dbReference type="EMBL" id="CP071091">
    <property type="protein sequence ID" value="QSQ13992.1"/>
    <property type="molecule type" value="Genomic_DNA"/>
</dbReference>
<evidence type="ECO:0000256" key="1">
    <source>
        <dbReference type="SAM" id="MobiDB-lite"/>
    </source>
</evidence>
<proteinExistence type="predicted"/>
<organism evidence="4 5">
    <name type="scientific">Myxococcus landrumensis</name>
    <dbReference type="NCBI Taxonomy" id="2813577"/>
    <lineage>
        <taxon>Bacteria</taxon>
        <taxon>Pseudomonadati</taxon>
        <taxon>Myxococcota</taxon>
        <taxon>Myxococcia</taxon>
        <taxon>Myxococcales</taxon>
        <taxon>Cystobacterineae</taxon>
        <taxon>Myxococcaceae</taxon>
        <taxon>Myxococcus</taxon>
    </lineage>
</organism>
<feature type="signal peptide" evidence="2">
    <location>
        <begin position="1"/>
        <end position="26"/>
    </location>
</feature>
<feature type="chain" id="PRO_5045855661" description="Nbr1 FW domain-containing protein" evidence="2">
    <location>
        <begin position="27"/>
        <end position="595"/>
    </location>
</feature>
<dbReference type="RefSeq" id="WP_206715786.1">
    <property type="nucleotide sequence ID" value="NZ_CP071091.1"/>
</dbReference>
<gene>
    <name evidence="4" type="ORF">JY572_37705</name>
</gene>
<evidence type="ECO:0000313" key="4">
    <source>
        <dbReference type="EMBL" id="QSQ13992.1"/>
    </source>
</evidence>
<dbReference type="InterPro" id="IPR032350">
    <property type="entry name" value="Nbr1_FW"/>
</dbReference>
<dbReference type="InterPro" id="IPR013783">
    <property type="entry name" value="Ig-like_fold"/>
</dbReference>
<dbReference type="Pfam" id="PF16158">
    <property type="entry name" value="N_BRCA1_IG"/>
    <property type="match status" value="1"/>
</dbReference>
<sequence>MPAPHAFSTGLLLAGLLLLTGSPASAESLHSERGGLQATPLAQRPSPTAAMMDPLRSLAITDYAIVSTITARSVFEQLVGQAGPSGFTAEQLFRQLWDTQNPAPGASDLPGGPHCSDNGNTLNGAPYVCRTIEGVDASARTPASMDSYVLVGLFNRFDLAPADGANCGEYRMSFARFVPAPQSRSRNRFIFEAVLPNPSPELGLEGCRPVAWAWADLSTVDDPTERGRRVKALFFEGVGTDRNPVIHLHNYGDNASGAGQLRTNQFMQMGVGEPAPWLLREFKLKQQCDATGCTLRFIPVTTKSTPRGNFFNPLNTTPLAVSFREHFITQVASLAVEDFHRFNYVVPDLYNAAQSSPQLMRDGVDNFIEQFNKAPTPNPFFDALQAELQRIGSPLSPHHIVARAESLSCGGCHEHSKGRDLGGSVGTFPSGFPRFVQSNDLLFPQPQPGDPRLYGASSTHTSTLLPFRQQILGAFLDTPSLDASFVPSTPDVASVQAGQVFSGTVTVTNAGTTLWSAANGTQGISLDGTADLSLDAGDAIVLGQSKTFSFTHTAPAVPGLATYRWRMQRDGTAFGPELSFTLHVLPASDAAPRKR</sequence>